<proteinExistence type="predicted"/>
<dbReference type="RefSeq" id="WP_173122448.1">
    <property type="nucleotide sequence ID" value="NZ_JABRWJ010000003.1"/>
</dbReference>
<dbReference type="EMBL" id="JABRWJ010000003">
    <property type="protein sequence ID" value="NRF67327.1"/>
    <property type="molecule type" value="Genomic_DNA"/>
</dbReference>
<evidence type="ECO:0000313" key="2">
    <source>
        <dbReference type="Proteomes" id="UP000737171"/>
    </source>
</evidence>
<protein>
    <submittedName>
        <fullName evidence="1">Uncharacterized protein</fullName>
    </submittedName>
</protein>
<name>A0ABX2EFD9_9BURK</name>
<gene>
    <name evidence="1" type="ORF">HLB44_10055</name>
</gene>
<reference evidence="1 2" key="1">
    <citation type="submission" date="2020-05" db="EMBL/GenBank/DDBJ databases">
        <title>Aquincola sp. isolate from soil.</title>
        <authorList>
            <person name="Han J."/>
            <person name="Kim D.-U."/>
        </authorList>
    </citation>
    <scope>NUCLEOTIDE SEQUENCE [LARGE SCALE GENOMIC DNA]</scope>
    <source>
        <strain evidence="1 2">S2</strain>
    </source>
</reference>
<accession>A0ABX2EFD9</accession>
<keyword evidence="2" id="KW-1185">Reference proteome</keyword>
<evidence type="ECO:0000313" key="1">
    <source>
        <dbReference type="EMBL" id="NRF67327.1"/>
    </source>
</evidence>
<dbReference type="Proteomes" id="UP000737171">
    <property type="component" value="Unassembled WGS sequence"/>
</dbReference>
<comment type="caution">
    <text evidence="1">The sequence shown here is derived from an EMBL/GenBank/DDBJ whole genome shotgun (WGS) entry which is preliminary data.</text>
</comment>
<sequence>MKKPRHSMDDLLPLVVIAFSLLCAVALVFDLQAPADTFATQVQADLPAWA</sequence>
<organism evidence="1 2">
    <name type="scientific">Pseudaquabacterium terrae</name>
    <dbReference type="NCBI Taxonomy" id="2732868"/>
    <lineage>
        <taxon>Bacteria</taxon>
        <taxon>Pseudomonadati</taxon>
        <taxon>Pseudomonadota</taxon>
        <taxon>Betaproteobacteria</taxon>
        <taxon>Burkholderiales</taxon>
        <taxon>Sphaerotilaceae</taxon>
        <taxon>Pseudaquabacterium</taxon>
    </lineage>
</organism>